<gene>
    <name evidence="2" type="ORF">E1283_22610</name>
</gene>
<comment type="caution">
    <text evidence="2">The sequence shown here is derived from an EMBL/GenBank/DDBJ whole genome shotgun (WGS) entry which is preliminary data.</text>
</comment>
<dbReference type="AlphaFoldDB" id="A0A4R4T835"/>
<keyword evidence="3" id="KW-1185">Reference proteome</keyword>
<accession>A0A4R4T835</accession>
<dbReference type="OrthoDB" id="3211023at2"/>
<reference evidence="2 3" key="1">
    <citation type="submission" date="2019-03" db="EMBL/GenBank/DDBJ databases">
        <title>Draft genome sequences of novel Actinobacteria.</title>
        <authorList>
            <person name="Sahin N."/>
            <person name="Ay H."/>
            <person name="Saygin H."/>
        </authorList>
    </citation>
    <scope>NUCLEOTIDE SEQUENCE [LARGE SCALE GENOMIC DNA]</scope>
    <source>
        <strain evidence="2 3">DSM 41900</strain>
    </source>
</reference>
<dbReference type="EMBL" id="SMKI01000263">
    <property type="protein sequence ID" value="TDC72126.1"/>
    <property type="molecule type" value="Genomic_DNA"/>
</dbReference>
<keyword evidence="2" id="KW-0378">Hydrolase</keyword>
<organism evidence="2 3">
    <name type="scientific">Streptomyces hainanensis</name>
    <dbReference type="NCBI Taxonomy" id="402648"/>
    <lineage>
        <taxon>Bacteria</taxon>
        <taxon>Bacillati</taxon>
        <taxon>Actinomycetota</taxon>
        <taxon>Actinomycetes</taxon>
        <taxon>Kitasatosporales</taxon>
        <taxon>Streptomycetaceae</taxon>
        <taxon>Streptomyces</taxon>
    </lineage>
</organism>
<evidence type="ECO:0000313" key="2">
    <source>
        <dbReference type="EMBL" id="TDC72126.1"/>
    </source>
</evidence>
<dbReference type="Proteomes" id="UP000295345">
    <property type="component" value="Unassembled WGS sequence"/>
</dbReference>
<sequence length="281" mass="29598">MSRPPFADPPVGVQARRLETRRGAFAVLDAVPHGVRPVGTALLVPGYTGSKEDFIALLEPVAQAGYRAVAVDGRGQFESAGALARAGYGLGALAEDVLAQAEELGPGPIHLVGHSLGGLISRGAVLRAAAAGRKPFASLTLVASGAGRVASWQRVKVRALSVTMPVFGAARVWRLIHRSAPPHDVDEMLRRRWLANAPAQLRATGRTLRLEPDRVARLAAVGLPTHVLSGERDGAWSVPSLDRMARALGARRTVISGARHSPNAERPEATAGALVDFWSSV</sequence>
<dbReference type="GO" id="GO:0046503">
    <property type="term" value="P:glycerolipid catabolic process"/>
    <property type="evidence" value="ECO:0007669"/>
    <property type="project" value="TreeGrafter"/>
</dbReference>
<dbReference type="SUPFAM" id="SSF53474">
    <property type="entry name" value="alpha/beta-Hydrolases"/>
    <property type="match status" value="1"/>
</dbReference>
<dbReference type="Gene3D" id="3.40.50.1820">
    <property type="entry name" value="alpha/beta hydrolase"/>
    <property type="match status" value="1"/>
</dbReference>
<dbReference type="RefSeq" id="WP_132819956.1">
    <property type="nucleotide sequence ID" value="NZ_SMKI01000263.1"/>
</dbReference>
<evidence type="ECO:0000259" key="1">
    <source>
        <dbReference type="Pfam" id="PF12697"/>
    </source>
</evidence>
<feature type="domain" description="AB hydrolase-1" evidence="1">
    <location>
        <begin position="42"/>
        <end position="272"/>
    </location>
</feature>
<proteinExistence type="predicted"/>
<dbReference type="PANTHER" id="PTHR43433">
    <property type="entry name" value="HYDROLASE, ALPHA/BETA FOLD FAMILY PROTEIN"/>
    <property type="match status" value="1"/>
</dbReference>
<dbReference type="GO" id="GO:0004806">
    <property type="term" value="F:triacylglycerol lipase activity"/>
    <property type="evidence" value="ECO:0007669"/>
    <property type="project" value="TreeGrafter"/>
</dbReference>
<evidence type="ECO:0000313" key="3">
    <source>
        <dbReference type="Proteomes" id="UP000295345"/>
    </source>
</evidence>
<name>A0A4R4T835_9ACTN</name>
<dbReference type="PANTHER" id="PTHR43433:SF5">
    <property type="entry name" value="AB HYDROLASE-1 DOMAIN-CONTAINING PROTEIN"/>
    <property type="match status" value="1"/>
</dbReference>
<dbReference type="InterPro" id="IPR050471">
    <property type="entry name" value="AB_hydrolase"/>
</dbReference>
<dbReference type="InterPro" id="IPR000073">
    <property type="entry name" value="AB_hydrolase_1"/>
</dbReference>
<protein>
    <submittedName>
        <fullName evidence="2">Alpha/beta fold hydrolase</fullName>
    </submittedName>
</protein>
<dbReference type="InterPro" id="IPR029058">
    <property type="entry name" value="AB_hydrolase_fold"/>
</dbReference>
<dbReference type="Pfam" id="PF12697">
    <property type="entry name" value="Abhydrolase_6"/>
    <property type="match status" value="1"/>
</dbReference>